<dbReference type="InterPro" id="IPR053151">
    <property type="entry name" value="RNase_H-like"/>
</dbReference>
<evidence type="ECO:0000313" key="3">
    <source>
        <dbReference type="EMBL" id="KAF7843157.1"/>
    </source>
</evidence>
<dbReference type="InterPro" id="IPR012337">
    <property type="entry name" value="RNaseH-like_sf"/>
</dbReference>
<dbReference type="GO" id="GO:0004523">
    <property type="term" value="F:RNA-DNA hybrid ribonuclease activity"/>
    <property type="evidence" value="ECO:0007669"/>
    <property type="project" value="InterPro"/>
</dbReference>
<feature type="compositionally biased region" description="Basic and acidic residues" evidence="1">
    <location>
        <begin position="61"/>
        <end position="70"/>
    </location>
</feature>
<sequence length="1189" mass="138036">MEDQEIEEKEQSEPNPVTYNQDKWKNKKKNPVFEVQEEKGIDGEDPLVDHMEIGTPIKNKGGHEERRKEDEGGEQIVEMAIGTPLKQPGKATPEQSKEEGSKTNNTKEKPPDINKKKSPMKLVKSSNKNSIKGGFQCHEINEARGYSGGIWAAWNQEIDAKCAKSHEQFIHLEFANPNQPIWSIIAVYASPQQQIRDNVWPEIENICTNYSSPILVAGDFNEIAAISEQKGGSQPNVQRCNLFKDWMDRCNLIDIFPAGPFYTWEGPKRPNQEKLFKRLDRVLCSPSWRTMFQDATVKNIVKIHSDHHPMLVEIDEEREHDGERPFRFEACWMQHDDFKQFLKDNWNINAELKCMLNDLTEKLKKWNKETFGDIKRRKNTLLKRMKGIQCAQERRYNPFLNKLGKKLAVELEKVLNQEEALWFQKARCQWIKDGDRNTRYYHTKAINRRKRNKIIMLRNNEGAWTENLEEIKAIIVNFFKELFSDDTQTISETDFNYRWPYIRKEEWESISHAFTKDEIVAADNKRWKGIRMGKDGMHLTHLMFADDLLLFGEATTEQANCVINCFKQAQEVGKYLGANLIHGRHTKMKYSHIIEKIKSRLAGWKANCLSLAGRATLTKSVLSTIPYYFMQHSSIPKGVTNEIEKLNRNFLWGSTNEKRKQHQVSWPKVCLPRKIGGLGIRSLEAMNKAFHHKLLWQLLCNNNLWVTVVSHKYKASHEPHFSPNYKDSDSRLWKNLCKLWPSFYSNVRWDLGNGNRVLFWKDHWIPEITNLNQENMDPSGRRNTEATVKDFINNQGQWDIEKLSEILPTSLITKVVEIIPPNPNLGPDHAYWDDGKEGNFSISSAYNKIMGIGEEPELHWSTLWKSNMQERNKMLIWRFMHDRLPTKSKLASWSSINPMCLWCQSARESNSHALRDCPRISQVWKAFINPRDRALFFNLPAKEWITWNLRKKESFCSVPWPFIFSTVCGMCWHWRNLKQKDQEFEFPNGAHRAILNQAKIHAQAMFTYEATSRSHKKLNESWTRPQGEWVKLNVDGAVCRITDDAGCGGLLRNSKGDWIKGFTCNLGKTTIICAELWGIYLGLKMVWNLGHRKVIVESDSSNAIDEIRSSHKEVSNQLPMMGNIMNLLNQNWDVRLQHISRSSNNCADVLAKKSISIRNGFCTYDSPPCYLLPAFQVDMTGHIHLDPGG</sequence>
<dbReference type="Pfam" id="PF14529">
    <property type="entry name" value="Exo_endo_phos_2"/>
    <property type="match status" value="1"/>
</dbReference>
<dbReference type="PROSITE" id="PS50879">
    <property type="entry name" value="RNASE_H_1"/>
    <property type="match status" value="1"/>
</dbReference>
<reference evidence="3" key="1">
    <citation type="submission" date="2020-09" db="EMBL/GenBank/DDBJ databases">
        <title>Genome-Enabled Discovery of Anthraquinone Biosynthesis in Senna tora.</title>
        <authorList>
            <person name="Kang S.-H."/>
            <person name="Pandey R.P."/>
            <person name="Lee C.-M."/>
            <person name="Sim J.-S."/>
            <person name="Jeong J.-T."/>
            <person name="Choi B.-S."/>
            <person name="Jung M."/>
            <person name="Ginzburg D."/>
            <person name="Zhao K."/>
            <person name="Won S.Y."/>
            <person name="Oh T.-J."/>
            <person name="Yu Y."/>
            <person name="Kim N.-H."/>
            <person name="Lee O.R."/>
            <person name="Lee T.-H."/>
            <person name="Bashyal P."/>
            <person name="Kim T.-S."/>
            <person name="Lee W.-H."/>
            <person name="Kawkins C."/>
            <person name="Kim C.-K."/>
            <person name="Kim J.S."/>
            <person name="Ahn B.O."/>
            <person name="Rhee S.Y."/>
            <person name="Sohng J.K."/>
        </authorList>
    </citation>
    <scope>NUCLEOTIDE SEQUENCE</scope>
    <source>
        <tissue evidence="3">Leaf</tissue>
    </source>
</reference>
<dbReference type="SUPFAM" id="SSF53098">
    <property type="entry name" value="Ribonuclease H-like"/>
    <property type="match status" value="1"/>
</dbReference>
<dbReference type="SUPFAM" id="SSF56219">
    <property type="entry name" value="DNase I-like"/>
    <property type="match status" value="1"/>
</dbReference>
<feature type="compositionally biased region" description="Basic and acidic residues" evidence="1">
    <location>
        <begin position="36"/>
        <end position="52"/>
    </location>
</feature>
<dbReference type="InterPro" id="IPR036691">
    <property type="entry name" value="Endo/exonu/phosph_ase_sf"/>
</dbReference>
<dbReference type="InterPro" id="IPR036397">
    <property type="entry name" value="RNaseH_sf"/>
</dbReference>
<dbReference type="Pfam" id="PF13456">
    <property type="entry name" value="RVT_3"/>
    <property type="match status" value="1"/>
</dbReference>
<dbReference type="GO" id="GO:0003676">
    <property type="term" value="F:nucleic acid binding"/>
    <property type="evidence" value="ECO:0007669"/>
    <property type="project" value="InterPro"/>
</dbReference>
<comment type="caution">
    <text evidence="3">The sequence shown here is derived from an EMBL/GenBank/DDBJ whole genome shotgun (WGS) entry which is preliminary data.</text>
</comment>
<protein>
    <submittedName>
        <fullName evidence="3">Ribonuclease H</fullName>
    </submittedName>
</protein>
<feature type="compositionally biased region" description="Basic and acidic residues" evidence="1">
    <location>
        <begin position="95"/>
        <end position="115"/>
    </location>
</feature>
<dbReference type="InterPro" id="IPR002156">
    <property type="entry name" value="RNaseH_domain"/>
</dbReference>
<dbReference type="AlphaFoldDB" id="A0A834XF56"/>
<dbReference type="Pfam" id="PF13966">
    <property type="entry name" value="zf-RVT"/>
    <property type="match status" value="1"/>
</dbReference>
<dbReference type="OrthoDB" id="428918at2759"/>
<feature type="compositionally biased region" description="Acidic residues" evidence="1">
    <location>
        <begin position="1"/>
        <end position="10"/>
    </location>
</feature>
<evidence type="ECO:0000259" key="2">
    <source>
        <dbReference type="PROSITE" id="PS50879"/>
    </source>
</evidence>
<gene>
    <name evidence="3" type="ORF">G2W53_000062</name>
</gene>
<feature type="domain" description="RNase H type-1" evidence="2">
    <location>
        <begin position="1034"/>
        <end position="1156"/>
    </location>
</feature>
<keyword evidence="4" id="KW-1185">Reference proteome</keyword>
<dbReference type="Proteomes" id="UP000634136">
    <property type="component" value="Unassembled WGS sequence"/>
</dbReference>
<dbReference type="PANTHER" id="PTHR47723">
    <property type="entry name" value="OS05G0353850 PROTEIN"/>
    <property type="match status" value="1"/>
</dbReference>
<accession>A0A834XF56</accession>
<evidence type="ECO:0000256" key="1">
    <source>
        <dbReference type="SAM" id="MobiDB-lite"/>
    </source>
</evidence>
<name>A0A834XF56_9FABA</name>
<feature type="region of interest" description="Disordered" evidence="1">
    <location>
        <begin position="1"/>
        <end position="128"/>
    </location>
</feature>
<proteinExistence type="predicted"/>
<dbReference type="InterPro" id="IPR005135">
    <property type="entry name" value="Endo/exonuclease/phosphatase"/>
</dbReference>
<dbReference type="InterPro" id="IPR044730">
    <property type="entry name" value="RNase_H-like_dom_plant"/>
</dbReference>
<dbReference type="PANTHER" id="PTHR47723:SF19">
    <property type="entry name" value="POLYNUCLEOTIDYL TRANSFERASE, RIBONUCLEASE H-LIKE SUPERFAMILY PROTEIN"/>
    <property type="match status" value="1"/>
</dbReference>
<dbReference type="Gene3D" id="3.30.420.10">
    <property type="entry name" value="Ribonuclease H-like superfamily/Ribonuclease H"/>
    <property type="match status" value="1"/>
</dbReference>
<dbReference type="CDD" id="cd06222">
    <property type="entry name" value="RNase_H_like"/>
    <property type="match status" value="1"/>
</dbReference>
<evidence type="ECO:0000313" key="4">
    <source>
        <dbReference type="Proteomes" id="UP000634136"/>
    </source>
</evidence>
<organism evidence="3 4">
    <name type="scientific">Senna tora</name>
    <dbReference type="NCBI Taxonomy" id="362788"/>
    <lineage>
        <taxon>Eukaryota</taxon>
        <taxon>Viridiplantae</taxon>
        <taxon>Streptophyta</taxon>
        <taxon>Embryophyta</taxon>
        <taxon>Tracheophyta</taxon>
        <taxon>Spermatophyta</taxon>
        <taxon>Magnoliopsida</taxon>
        <taxon>eudicotyledons</taxon>
        <taxon>Gunneridae</taxon>
        <taxon>Pentapetalae</taxon>
        <taxon>rosids</taxon>
        <taxon>fabids</taxon>
        <taxon>Fabales</taxon>
        <taxon>Fabaceae</taxon>
        <taxon>Caesalpinioideae</taxon>
        <taxon>Cassia clade</taxon>
        <taxon>Senna</taxon>
    </lineage>
</organism>
<dbReference type="InterPro" id="IPR026960">
    <property type="entry name" value="RVT-Znf"/>
</dbReference>
<dbReference type="Gene3D" id="3.60.10.10">
    <property type="entry name" value="Endonuclease/exonuclease/phosphatase"/>
    <property type="match status" value="1"/>
</dbReference>
<dbReference type="EMBL" id="JAAIUW010000001">
    <property type="protein sequence ID" value="KAF7843157.1"/>
    <property type="molecule type" value="Genomic_DNA"/>
</dbReference>